<comment type="caution">
    <text evidence="3">The sequence shown here is derived from an EMBL/GenBank/DDBJ whole genome shotgun (WGS) entry which is preliminary data.</text>
</comment>
<evidence type="ECO:0000259" key="1">
    <source>
        <dbReference type="Pfam" id="PF00501"/>
    </source>
</evidence>
<dbReference type="CDD" id="cd17631">
    <property type="entry name" value="FACL_FadD13-like"/>
    <property type="match status" value="1"/>
</dbReference>
<dbReference type="PANTHER" id="PTHR43767:SF1">
    <property type="entry name" value="NONRIBOSOMAL PEPTIDE SYNTHASE PES1 (EUROFUNG)-RELATED"/>
    <property type="match status" value="1"/>
</dbReference>
<dbReference type="Gene3D" id="3.40.50.12780">
    <property type="entry name" value="N-terminal domain of ligase-like"/>
    <property type="match status" value="1"/>
</dbReference>
<dbReference type="PANTHER" id="PTHR43767">
    <property type="entry name" value="LONG-CHAIN-FATTY-ACID--COA LIGASE"/>
    <property type="match status" value="1"/>
</dbReference>
<dbReference type="RefSeq" id="WP_133223329.1">
    <property type="nucleotide sequence ID" value="NZ_NRSG01000507.1"/>
</dbReference>
<dbReference type="Pfam" id="PF00501">
    <property type="entry name" value="AMP-binding"/>
    <property type="match status" value="1"/>
</dbReference>
<dbReference type="Pfam" id="PF13193">
    <property type="entry name" value="AMP-binding_C"/>
    <property type="match status" value="1"/>
</dbReference>
<dbReference type="InterPro" id="IPR025110">
    <property type="entry name" value="AMP-bd_C"/>
</dbReference>
<dbReference type="InterPro" id="IPR050237">
    <property type="entry name" value="ATP-dep_AMP-bd_enzyme"/>
</dbReference>
<dbReference type="NCBIfam" id="NF006182">
    <property type="entry name" value="PRK08316.1"/>
    <property type="match status" value="1"/>
</dbReference>
<proteinExistence type="predicted"/>
<dbReference type="Proteomes" id="UP000697995">
    <property type="component" value="Unassembled WGS sequence"/>
</dbReference>
<gene>
    <name evidence="3" type="ORF">CKO45_29315</name>
</gene>
<dbReference type="EMBL" id="NRSG01000507">
    <property type="protein sequence ID" value="MBK1662288.1"/>
    <property type="molecule type" value="Genomic_DNA"/>
</dbReference>
<dbReference type="InterPro" id="IPR045851">
    <property type="entry name" value="AMP-bd_C_sf"/>
</dbReference>
<evidence type="ECO:0000313" key="3">
    <source>
        <dbReference type="EMBL" id="MBK1662288.1"/>
    </source>
</evidence>
<name>A0ABS1D5X3_9PROT</name>
<dbReference type="InterPro" id="IPR000873">
    <property type="entry name" value="AMP-dep_synth/lig_dom"/>
</dbReference>
<sequence>MYELGEQARRACRDTIGDALRRAALRFSDRIALTFGPRRWSFAELDRGADRVARSLHAAGLVHGDRVVAYGRNSDGYLLGFLGCVRAGLIHVPANYALTAPELEYILRQCGARALLSQPMLAAKADAASTNAGDILRGTLDDGTGSLDVLAAALAPGYDTLQMPPPDAELTDTDLAQIIYTAGTTGAPKGAMMTHRAYLAEYAAAAQVLDYSAADRALAALPLYHTAQMHSLTMPLLLAGGETLLVEAPEPALVLRLIEEQRITSFFAPPTVWISLLRHDDFDRRDLSSLRQIMYGAAIMPLPVLQELRRRLPGARPYQGYGQSEIGPLATVLRPEEHDAHPGSAGRPIPTVQTRIVDAEMRDVPPGQAGEIIHRSPQLLVGYWGMPDETRAAFAGGWFHSGDVGTMDAGGFITIVDRMRDVINTGGVLVASRDVEDAILTHPAVSECAVIALPDPHWIEMVAAVVVLRAGHLATEGELMAHVRASIAPYKVPKRVILTNHLPRNTAGKMLKRELRAQYGGKVDTSPGTATQP</sequence>
<evidence type="ECO:0000313" key="4">
    <source>
        <dbReference type="Proteomes" id="UP000697995"/>
    </source>
</evidence>
<dbReference type="InterPro" id="IPR020845">
    <property type="entry name" value="AMP-binding_CS"/>
</dbReference>
<feature type="domain" description="AMP-dependent synthetase/ligase" evidence="1">
    <location>
        <begin position="21"/>
        <end position="384"/>
    </location>
</feature>
<reference evidence="3 4" key="1">
    <citation type="journal article" date="2020" name="Microorganisms">
        <title>Osmotic Adaptation and Compatible Solute Biosynthesis of Phototrophic Bacteria as Revealed from Genome Analyses.</title>
        <authorList>
            <person name="Imhoff J.F."/>
            <person name="Rahn T."/>
            <person name="Kunzel S."/>
            <person name="Keller A."/>
            <person name="Neulinger S.C."/>
        </authorList>
    </citation>
    <scope>NUCLEOTIDE SEQUENCE [LARGE SCALE GENOMIC DNA]</scope>
    <source>
        <strain evidence="3 4">DSM 15382</strain>
    </source>
</reference>
<accession>A0ABS1D5X3</accession>
<dbReference type="Gene3D" id="3.30.300.30">
    <property type="match status" value="1"/>
</dbReference>
<dbReference type="SUPFAM" id="SSF56801">
    <property type="entry name" value="Acetyl-CoA synthetase-like"/>
    <property type="match status" value="1"/>
</dbReference>
<organism evidence="3 4">
    <name type="scientific">Paracraurococcus ruber</name>
    <dbReference type="NCBI Taxonomy" id="77675"/>
    <lineage>
        <taxon>Bacteria</taxon>
        <taxon>Pseudomonadati</taxon>
        <taxon>Pseudomonadota</taxon>
        <taxon>Alphaproteobacteria</taxon>
        <taxon>Acetobacterales</taxon>
        <taxon>Roseomonadaceae</taxon>
        <taxon>Paracraurococcus</taxon>
    </lineage>
</organism>
<dbReference type="InterPro" id="IPR042099">
    <property type="entry name" value="ANL_N_sf"/>
</dbReference>
<keyword evidence="4" id="KW-1185">Reference proteome</keyword>
<evidence type="ECO:0000259" key="2">
    <source>
        <dbReference type="Pfam" id="PF13193"/>
    </source>
</evidence>
<feature type="domain" description="AMP-binding enzyme C-terminal" evidence="2">
    <location>
        <begin position="435"/>
        <end position="509"/>
    </location>
</feature>
<protein>
    <submittedName>
        <fullName evidence="3">Acyl-CoA synthetase</fullName>
    </submittedName>
</protein>
<dbReference type="PROSITE" id="PS00455">
    <property type="entry name" value="AMP_BINDING"/>
    <property type="match status" value="1"/>
</dbReference>